<reference evidence="4" key="1">
    <citation type="submission" date="2023-04" db="EMBL/GenBank/DDBJ databases">
        <authorList>
            <person name="Kelly A."/>
        </authorList>
    </citation>
    <scope>NUCLEOTIDE SEQUENCE</scope>
</reference>
<keyword evidence="1" id="KW-0237">DNA synthesis</keyword>
<dbReference type="InterPro" id="IPR027417">
    <property type="entry name" value="P-loop_NTPase"/>
</dbReference>
<gene>
    <name evidence="4" type="ORF">BAMTRB_006</name>
    <name evidence="5" type="ORF">BAMTRB_035</name>
</gene>
<dbReference type="PANTHER" id="PTHR10513:SF35">
    <property type="entry name" value="DEOXYADENOSINE KINASE"/>
    <property type="match status" value="1"/>
</dbReference>
<evidence type="ECO:0000313" key="6">
    <source>
        <dbReference type="Proteomes" id="UP001154314"/>
    </source>
</evidence>
<dbReference type="Pfam" id="PF01712">
    <property type="entry name" value="dNK"/>
    <property type="match status" value="1"/>
</dbReference>
<name>A0A9P0YC84_9CAUD</name>
<keyword evidence="4" id="KW-0808">Transferase</keyword>
<organism evidence="4 6">
    <name type="scientific">Escherichia phage vB_Eco_Bam</name>
    <dbReference type="NCBI Taxonomy" id="2898833"/>
    <lineage>
        <taxon>Viruses</taxon>
        <taxon>Duplodnaviria</taxon>
        <taxon>Heunggongvirae</taxon>
        <taxon>Uroviricota</taxon>
        <taxon>Caudoviricetes</taxon>
        <taxon>Autographivirales</taxon>
        <taxon>Autotranscriptaviridae</taxon>
        <taxon>Studiervirinae</taxon>
        <taxon>Bamvirus</taxon>
        <taxon>Bamvirus bam</taxon>
    </lineage>
</organism>
<dbReference type="EMBL" id="OW991346">
    <property type="protein sequence ID" value="CAI9888958.1"/>
    <property type="molecule type" value="Genomic_DNA"/>
</dbReference>
<dbReference type="PANTHER" id="PTHR10513">
    <property type="entry name" value="DEOXYNUCLEOSIDE KINASE"/>
    <property type="match status" value="1"/>
</dbReference>
<keyword evidence="6" id="KW-1185">Reference proteome</keyword>
<dbReference type="SUPFAM" id="SSF52540">
    <property type="entry name" value="P-loop containing nucleoside triphosphate hydrolases"/>
    <property type="match status" value="1"/>
</dbReference>
<keyword evidence="4" id="KW-0418">Kinase</keyword>
<dbReference type="InterPro" id="IPR031314">
    <property type="entry name" value="DNK_dom"/>
</dbReference>
<evidence type="ECO:0000256" key="1">
    <source>
        <dbReference type="ARBA" id="ARBA00022634"/>
    </source>
</evidence>
<dbReference type="PIRSF" id="PIRSF000705">
    <property type="entry name" value="DNK"/>
    <property type="match status" value="1"/>
</dbReference>
<protein>
    <submittedName>
        <fullName evidence="4">Deoxyribonucleoside kinase</fullName>
    </submittedName>
</protein>
<evidence type="ECO:0000259" key="3">
    <source>
        <dbReference type="Pfam" id="PF01712"/>
    </source>
</evidence>
<dbReference type="GO" id="GO:0005524">
    <property type="term" value="F:ATP binding"/>
    <property type="evidence" value="ECO:0007669"/>
    <property type="project" value="InterPro"/>
</dbReference>
<dbReference type="Gene3D" id="3.40.50.300">
    <property type="entry name" value="P-loop containing nucleotide triphosphate hydrolases"/>
    <property type="match status" value="1"/>
</dbReference>
<feature type="domain" description="Deoxynucleoside kinase" evidence="3">
    <location>
        <begin position="14"/>
        <end position="187"/>
    </location>
</feature>
<accession>A0A9P0YC84</accession>
<evidence type="ECO:0000313" key="5">
    <source>
        <dbReference type="EMBL" id="CAI9888958.1"/>
    </source>
</evidence>
<proteinExistence type="predicted"/>
<dbReference type="GO" id="GO:0071897">
    <property type="term" value="P:DNA biosynthetic process"/>
    <property type="evidence" value="ECO:0007669"/>
    <property type="project" value="UniProtKB-KW"/>
</dbReference>
<dbReference type="EMBL" id="OW991346">
    <property type="protein sequence ID" value="CAH6421940.1"/>
    <property type="molecule type" value="Genomic_DNA"/>
</dbReference>
<dbReference type="InterPro" id="IPR050566">
    <property type="entry name" value="Deoxyribonucleoside_kinase"/>
</dbReference>
<evidence type="ECO:0000313" key="4">
    <source>
        <dbReference type="EMBL" id="CAH6421940.1"/>
    </source>
</evidence>
<feature type="active site" description="Proton acceptor" evidence="2">
    <location>
        <position position="98"/>
    </location>
</feature>
<evidence type="ECO:0000256" key="2">
    <source>
        <dbReference type="PIRSR" id="PIRSR000705-1"/>
    </source>
</evidence>
<dbReference type="InterPro" id="IPR002624">
    <property type="entry name" value="DCK/DGK"/>
</dbReference>
<sequence length="218" mass="25543">MALFYGGILMRIVVIEANIGAGKSTLLQPLVDELQLWSGEDWDLVIEPVDQDPEFHRLLKEMIADMSNPDKRIRFQMYLTEQRQQLLKNLPDGNYVVERSLFSDLVFSQMYFLTTEKPSAEYMNYYYNIKERLKDYPQIDCVVYLDRDPASCHESIIKRGREGEHYEMHYLEDLKRFHDACLPQIAREYNTKLITVDLGKTYALPSVIAADVMEHLYG</sequence>
<dbReference type="GO" id="GO:0019136">
    <property type="term" value="F:deoxynucleoside kinase activity"/>
    <property type="evidence" value="ECO:0007669"/>
    <property type="project" value="InterPro"/>
</dbReference>
<dbReference type="Proteomes" id="UP001154314">
    <property type="component" value="Chromosome"/>
</dbReference>